<proteinExistence type="predicted"/>
<name>A0ABT8BM79_9HYPH</name>
<dbReference type="Proteomes" id="UP001224644">
    <property type="component" value="Unassembled WGS sequence"/>
</dbReference>
<evidence type="ECO:0000313" key="3">
    <source>
        <dbReference type="Proteomes" id="UP001224644"/>
    </source>
</evidence>
<dbReference type="Pfam" id="PF04411">
    <property type="entry name" value="PDDEXK_7"/>
    <property type="match status" value="1"/>
</dbReference>
<dbReference type="InterPro" id="IPR018633">
    <property type="entry name" value="DUF2357"/>
</dbReference>
<evidence type="ECO:0000313" key="2">
    <source>
        <dbReference type="EMBL" id="MDN3592401.1"/>
    </source>
</evidence>
<comment type="caution">
    <text evidence="2">The sequence shown here is derived from an EMBL/GenBank/DDBJ whole genome shotgun (WGS) entry which is preliminary data.</text>
</comment>
<keyword evidence="3" id="KW-1185">Reference proteome</keyword>
<accession>A0ABT8BM79</accession>
<organism evidence="2 3">
    <name type="scientific">Methylobacterium adhaesivum</name>
    <dbReference type="NCBI Taxonomy" id="333297"/>
    <lineage>
        <taxon>Bacteria</taxon>
        <taxon>Pseudomonadati</taxon>
        <taxon>Pseudomonadota</taxon>
        <taxon>Alphaproteobacteria</taxon>
        <taxon>Hyphomicrobiales</taxon>
        <taxon>Methylobacteriaceae</taxon>
        <taxon>Methylobacterium</taxon>
    </lineage>
</organism>
<dbReference type="Pfam" id="PF09823">
    <property type="entry name" value="DUF2357"/>
    <property type="match status" value="1"/>
</dbReference>
<dbReference type="EMBL" id="JAUFPX010000017">
    <property type="protein sequence ID" value="MDN3592401.1"/>
    <property type="molecule type" value="Genomic_DNA"/>
</dbReference>
<protein>
    <submittedName>
        <fullName evidence="2">DUF2357 domain-containing protein</fullName>
    </submittedName>
</protein>
<sequence>MTVAFRYRRRHGSGPTFEAVSGVGCRLDEKSEYVLLFDAPVTAEVRTNILDLRGEMLGDNSAFLSFRNFVGQVDIAGVPIEVHSEKLGAGGTSRLLSEVSELASGLLFGWGTPTTLAAQANLAAEPPVPYHQLQYLRRAMLGRTVRKGNRLQDWLGAIERSPTRRFAQERPVVGLDRVRHLDQQALQSVFSHLDRLVPVPVGSPLAGSPLARALTFGSPARAHMPATLAAPRGRLSLDTPENRFVRHVVTECVALVQRFVRHPKLDAGFRRDCTEMGNLLEQALAAPALAEAGRLSALHTPTQALTKSEGYREVFGFWLGFGQHVSLPLDNAEAARFLEGRDVATLYEYWVFLKILEAVCEVTGRRPAGPPEIDKGDFGDSLGYGIRVDLGEDVRVAYNPTFTRSRGDAYSTPLRPDVVVTLDGERHAFDAKYRLDRMDDGNDADDGDRSTYKRADLYKMHAYRDAIRGMRTACAVYPGSEFVFFGRDGGPRRLPGAMASDADGVGAIPLRPSDVEPASSLRAFLAALLSRPTPASP</sequence>
<gene>
    <name evidence="2" type="ORF">QWZ12_17550</name>
</gene>
<dbReference type="InterPro" id="IPR007505">
    <property type="entry name" value="PDDEXK_7"/>
</dbReference>
<feature type="domain" description="DUF2357" evidence="1">
    <location>
        <begin position="64"/>
        <end position="318"/>
    </location>
</feature>
<reference evidence="3" key="1">
    <citation type="journal article" date="2019" name="Int. J. Syst. Evol. Microbiol.">
        <title>The Global Catalogue of Microorganisms (GCM) 10K type strain sequencing project: providing services to taxonomists for standard genome sequencing and annotation.</title>
        <authorList>
            <consortium name="The Broad Institute Genomics Platform"/>
            <consortium name="The Broad Institute Genome Sequencing Center for Infectious Disease"/>
            <person name="Wu L."/>
            <person name="Ma J."/>
        </authorList>
    </citation>
    <scope>NUCLEOTIDE SEQUENCE [LARGE SCALE GENOMIC DNA]</scope>
    <source>
        <strain evidence="3">CECT 7069</strain>
    </source>
</reference>
<evidence type="ECO:0000259" key="1">
    <source>
        <dbReference type="Pfam" id="PF09823"/>
    </source>
</evidence>
<dbReference type="RefSeq" id="WP_238227416.1">
    <property type="nucleotide sequence ID" value="NZ_BPQD01000028.1"/>
</dbReference>